<evidence type="ECO:0000313" key="3">
    <source>
        <dbReference type="EMBL" id="CAG8733655.1"/>
    </source>
</evidence>
<protein>
    <submittedName>
        <fullName evidence="3">14247_t:CDS:1</fullName>
    </submittedName>
</protein>
<sequence length="123" mass="14747">MPPLRRPANNFMYFRSHYSRILKRQNPGITQKEISKILKKQWHSISPKEYNEWTIKSLEGRIQNRRTDPFYRYDNHLPLSTEDRMLSQPLPRDLSTEGSSCPFIIENVASVEDFERSTKEDWM</sequence>
<organism evidence="3 4">
    <name type="scientific">Acaulospora morrowiae</name>
    <dbReference type="NCBI Taxonomy" id="94023"/>
    <lineage>
        <taxon>Eukaryota</taxon>
        <taxon>Fungi</taxon>
        <taxon>Fungi incertae sedis</taxon>
        <taxon>Mucoromycota</taxon>
        <taxon>Glomeromycotina</taxon>
        <taxon>Glomeromycetes</taxon>
        <taxon>Diversisporales</taxon>
        <taxon>Acaulosporaceae</taxon>
        <taxon>Acaulospora</taxon>
    </lineage>
</organism>
<dbReference type="GO" id="GO:0005634">
    <property type="term" value="C:nucleus"/>
    <property type="evidence" value="ECO:0007669"/>
    <property type="project" value="UniProtKB-UniRule"/>
</dbReference>
<dbReference type="SMART" id="SM00398">
    <property type="entry name" value="HMG"/>
    <property type="match status" value="1"/>
</dbReference>
<dbReference type="PROSITE" id="PS50118">
    <property type="entry name" value="HMG_BOX_2"/>
    <property type="match status" value="1"/>
</dbReference>
<evidence type="ECO:0000259" key="2">
    <source>
        <dbReference type="PROSITE" id="PS50118"/>
    </source>
</evidence>
<evidence type="ECO:0000313" key="4">
    <source>
        <dbReference type="Proteomes" id="UP000789342"/>
    </source>
</evidence>
<dbReference type="AlphaFoldDB" id="A0A9N9IGB0"/>
<dbReference type="GO" id="GO:0003677">
    <property type="term" value="F:DNA binding"/>
    <property type="evidence" value="ECO:0007669"/>
    <property type="project" value="UniProtKB-UniRule"/>
</dbReference>
<comment type="caution">
    <text evidence="3">The sequence shown here is derived from an EMBL/GenBank/DDBJ whole genome shotgun (WGS) entry which is preliminary data.</text>
</comment>
<dbReference type="InterPro" id="IPR036910">
    <property type="entry name" value="HMG_box_dom_sf"/>
</dbReference>
<dbReference type="Pfam" id="PF00505">
    <property type="entry name" value="HMG_box"/>
    <property type="match status" value="1"/>
</dbReference>
<dbReference type="Proteomes" id="UP000789342">
    <property type="component" value="Unassembled WGS sequence"/>
</dbReference>
<keyword evidence="4" id="KW-1185">Reference proteome</keyword>
<feature type="non-terminal residue" evidence="3">
    <location>
        <position position="123"/>
    </location>
</feature>
<feature type="DNA-binding region" description="HMG box" evidence="1">
    <location>
        <begin position="4"/>
        <end position="72"/>
    </location>
</feature>
<dbReference type="SUPFAM" id="SSF47095">
    <property type="entry name" value="HMG-box"/>
    <property type="match status" value="1"/>
</dbReference>
<evidence type="ECO:0000256" key="1">
    <source>
        <dbReference type="PROSITE-ProRule" id="PRU00267"/>
    </source>
</evidence>
<keyword evidence="1" id="KW-0238">DNA-binding</keyword>
<reference evidence="3" key="1">
    <citation type="submission" date="2021-06" db="EMBL/GenBank/DDBJ databases">
        <authorList>
            <person name="Kallberg Y."/>
            <person name="Tangrot J."/>
            <person name="Rosling A."/>
        </authorList>
    </citation>
    <scope>NUCLEOTIDE SEQUENCE</scope>
    <source>
        <strain evidence="3">CL551</strain>
    </source>
</reference>
<dbReference type="EMBL" id="CAJVPV010027257">
    <property type="protein sequence ID" value="CAG8733655.1"/>
    <property type="molecule type" value="Genomic_DNA"/>
</dbReference>
<dbReference type="OrthoDB" id="6247875at2759"/>
<name>A0A9N9IGB0_9GLOM</name>
<feature type="domain" description="HMG box" evidence="2">
    <location>
        <begin position="4"/>
        <end position="72"/>
    </location>
</feature>
<accession>A0A9N9IGB0</accession>
<gene>
    <name evidence="3" type="ORF">AMORRO_LOCUS14210</name>
</gene>
<keyword evidence="1" id="KW-0539">Nucleus</keyword>
<dbReference type="InterPro" id="IPR009071">
    <property type="entry name" value="HMG_box_dom"/>
</dbReference>
<proteinExistence type="predicted"/>
<dbReference type="Gene3D" id="1.10.30.10">
    <property type="entry name" value="High mobility group box domain"/>
    <property type="match status" value="1"/>
</dbReference>